<evidence type="ECO:0000313" key="2">
    <source>
        <dbReference type="EMBL" id="GAV02737.1"/>
    </source>
</evidence>
<accession>A0A1D1VMC1</accession>
<reference evidence="2 3" key="1">
    <citation type="journal article" date="2016" name="Nat. Commun.">
        <title>Extremotolerant tardigrade genome and improved radiotolerance of human cultured cells by tardigrade-unique protein.</title>
        <authorList>
            <person name="Hashimoto T."/>
            <person name="Horikawa D.D."/>
            <person name="Saito Y."/>
            <person name="Kuwahara H."/>
            <person name="Kozuka-Hata H."/>
            <person name="Shin-I T."/>
            <person name="Minakuchi Y."/>
            <person name="Ohishi K."/>
            <person name="Motoyama A."/>
            <person name="Aizu T."/>
            <person name="Enomoto A."/>
            <person name="Kondo K."/>
            <person name="Tanaka S."/>
            <person name="Hara Y."/>
            <person name="Koshikawa S."/>
            <person name="Sagara H."/>
            <person name="Miura T."/>
            <person name="Yokobori S."/>
            <person name="Miyagawa K."/>
            <person name="Suzuki Y."/>
            <person name="Kubo T."/>
            <person name="Oyama M."/>
            <person name="Kohara Y."/>
            <person name="Fujiyama A."/>
            <person name="Arakawa K."/>
            <person name="Katayama T."/>
            <person name="Toyoda A."/>
            <person name="Kunieda T."/>
        </authorList>
    </citation>
    <scope>NUCLEOTIDE SEQUENCE [LARGE SCALE GENOMIC DNA]</scope>
    <source>
        <strain evidence="2 3">YOKOZUNA-1</strain>
    </source>
</reference>
<comment type="caution">
    <text evidence="2">The sequence shown here is derived from an EMBL/GenBank/DDBJ whole genome shotgun (WGS) entry which is preliminary data.</text>
</comment>
<evidence type="ECO:0000256" key="1">
    <source>
        <dbReference type="SAM" id="MobiDB-lite"/>
    </source>
</evidence>
<gene>
    <name evidence="2" type="primary">RvY_13264-1</name>
    <name evidence="2" type="synonym">RvY_13264.1</name>
    <name evidence="2" type="ORF">RvY_13264</name>
</gene>
<protein>
    <submittedName>
        <fullName evidence="2">Uncharacterized protein</fullName>
    </submittedName>
</protein>
<dbReference type="EMBL" id="BDGG01000008">
    <property type="protein sequence ID" value="GAV02737.1"/>
    <property type="molecule type" value="Genomic_DNA"/>
</dbReference>
<sequence>MSNGREMETDPLDLDIPSMVADMFADQPTSAEASHTPEVPAAQPGASTSNRKPVRVLLRSSSSSDDRSKADKSCEKRWKTKPEVSFTLSGNKKPFLTRRKFLCYDEPVEGYQGRMLNSEAEKIGMSRRELQAPKKAAEYQQNERMEALSVQRLKAEARGTEAQPINLLLQIQLASII</sequence>
<name>A0A1D1VMC1_RAMVA</name>
<dbReference type="Proteomes" id="UP000186922">
    <property type="component" value="Unassembled WGS sequence"/>
</dbReference>
<feature type="region of interest" description="Disordered" evidence="1">
    <location>
        <begin position="1"/>
        <end position="81"/>
    </location>
</feature>
<feature type="compositionally biased region" description="Basic and acidic residues" evidence="1">
    <location>
        <begin position="64"/>
        <end position="81"/>
    </location>
</feature>
<organism evidence="2 3">
    <name type="scientific">Ramazzottius varieornatus</name>
    <name type="common">Water bear</name>
    <name type="synonym">Tardigrade</name>
    <dbReference type="NCBI Taxonomy" id="947166"/>
    <lineage>
        <taxon>Eukaryota</taxon>
        <taxon>Metazoa</taxon>
        <taxon>Ecdysozoa</taxon>
        <taxon>Tardigrada</taxon>
        <taxon>Eutardigrada</taxon>
        <taxon>Parachela</taxon>
        <taxon>Hypsibioidea</taxon>
        <taxon>Ramazzottiidae</taxon>
        <taxon>Ramazzottius</taxon>
    </lineage>
</organism>
<proteinExistence type="predicted"/>
<evidence type="ECO:0000313" key="3">
    <source>
        <dbReference type="Proteomes" id="UP000186922"/>
    </source>
</evidence>
<keyword evidence="3" id="KW-1185">Reference proteome</keyword>
<dbReference type="AlphaFoldDB" id="A0A1D1VMC1"/>